<dbReference type="InterPro" id="IPR007110">
    <property type="entry name" value="Ig-like_dom"/>
</dbReference>
<reference evidence="5" key="3">
    <citation type="submission" date="2025-09" db="UniProtKB">
        <authorList>
            <consortium name="Ensembl"/>
        </authorList>
    </citation>
    <scope>IDENTIFICATION</scope>
</reference>
<dbReference type="SUPFAM" id="SSF48726">
    <property type="entry name" value="Immunoglobulin"/>
    <property type="match status" value="1"/>
</dbReference>
<keyword evidence="2" id="KW-1133">Transmembrane helix</keyword>
<dbReference type="GeneTree" id="ENSGT01120000271828"/>
<dbReference type="InterPro" id="IPR013783">
    <property type="entry name" value="Ig-like_fold"/>
</dbReference>
<dbReference type="Ensembl" id="ENSATET00000026053.3">
    <property type="protein sequence ID" value="ENSATEP00000025635.3"/>
    <property type="gene ID" value="ENSATEG00000017777.3"/>
</dbReference>
<dbReference type="PANTHER" id="PTHR16675">
    <property type="entry name" value="MHC CLASS I-RELATED"/>
    <property type="match status" value="1"/>
</dbReference>
<dbReference type="InterPro" id="IPR011161">
    <property type="entry name" value="MHC_I-like_Ag-recog"/>
</dbReference>
<dbReference type="PROSITE" id="PS50835">
    <property type="entry name" value="IG_LIKE"/>
    <property type="match status" value="1"/>
</dbReference>
<dbReference type="InterPro" id="IPR037055">
    <property type="entry name" value="MHC_I-like_Ag-recog_sf"/>
</dbReference>
<feature type="transmembrane region" description="Helical" evidence="2">
    <location>
        <begin position="304"/>
        <end position="329"/>
    </location>
</feature>
<evidence type="ECO:0000256" key="1">
    <source>
        <dbReference type="ARBA" id="ARBA00023180"/>
    </source>
</evidence>
<dbReference type="SMART" id="SM00407">
    <property type="entry name" value="IGc1"/>
    <property type="match status" value="1"/>
</dbReference>
<dbReference type="PANTHER" id="PTHR16675:SF237">
    <property type="entry name" value="MHC CLASS I ANTIGEN TRANSCRIPT VARIANT 1-RELATED"/>
    <property type="match status" value="1"/>
</dbReference>
<dbReference type="InterPro" id="IPR050208">
    <property type="entry name" value="MHC_class-I_related"/>
</dbReference>
<dbReference type="GO" id="GO:0005615">
    <property type="term" value="C:extracellular space"/>
    <property type="evidence" value="ECO:0007669"/>
    <property type="project" value="TreeGrafter"/>
</dbReference>
<dbReference type="Proteomes" id="UP000265040">
    <property type="component" value="Chromosome 11"/>
</dbReference>
<dbReference type="RefSeq" id="XP_026204517.1">
    <property type="nucleotide sequence ID" value="XM_026348732.2"/>
</dbReference>
<dbReference type="CDD" id="cd07698">
    <property type="entry name" value="IgC1_MHC_I_alpha3"/>
    <property type="match status" value="1"/>
</dbReference>
<evidence type="ECO:0000259" key="4">
    <source>
        <dbReference type="PROSITE" id="PS50835"/>
    </source>
</evidence>
<organism evidence="5 6">
    <name type="scientific">Anabas testudineus</name>
    <name type="common">Climbing perch</name>
    <name type="synonym">Anthias testudineus</name>
    <dbReference type="NCBI Taxonomy" id="64144"/>
    <lineage>
        <taxon>Eukaryota</taxon>
        <taxon>Metazoa</taxon>
        <taxon>Chordata</taxon>
        <taxon>Craniata</taxon>
        <taxon>Vertebrata</taxon>
        <taxon>Euteleostomi</taxon>
        <taxon>Actinopterygii</taxon>
        <taxon>Neopterygii</taxon>
        <taxon>Teleostei</taxon>
        <taxon>Neoteleostei</taxon>
        <taxon>Acanthomorphata</taxon>
        <taxon>Anabantaria</taxon>
        <taxon>Anabantiformes</taxon>
        <taxon>Anabantoidei</taxon>
        <taxon>Anabantidae</taxon>
        <taxon>Anabas</taxon>
    </lineage>
</organism>
<feature type="domain" description="Ig-like" evidence="4">
    <location>
        <begin position="200"/>
        <end position="287"/>
    </location>
</feature>
<dbReference type="Pfam" id="PF00129">
    <property type="entry name" value="MHC_I"/>
    <property type="match status" value="1"/>
</dbReference>
<evidence type="ECO:0000256" key="3">
    <source>
        <dbReference type="SAM" id="SignalP"/>
    </source>
</evidence>
<dbReference type="InterPro" id="IPR036179">
    <property type="entry name" value="Ig-like_dom_sf"/>
</dbReference>
<name>A0A3Q1IYM0_ANATE</name>
<keyword evidence="6" id="KW-1185">Reference proteome</keyword>
<feature type="chain" id="PRO_5043332855" description="Ig-like domain-containing protein" evidence="3">
    <location>
        <begin position="16"/>
        <end position="340"/>
    </location>
</feature>
<evidence type="ECO:0000313" key="6">
    <source>
        <dbReference type="Proteomes" id="UP000265040"/>
    </source>
</evidence>
<keyword evidence="2" id="KW-0812">Transmembrane</keyword>
<evidence type="ECO:0000313" key="5">
    <source>
        <dbReference type="Ensembl" id="ENSATEP00000025635.3"/>
    </source>
</evidence>
<keyword evidence="1" id="KW-0325">Glycoprotein</keyword>
<keyword evidence="2" id="KW-0472">Membrane</keyword>
<dbReference type="GO" id="GO:0006955">
    <property type="term" value="P:immune response"/>
    <property type="evidence" value="ECO:0007669"/>
    <property type="project" value="TreeGrafter"/>
</dbReference>
<dbReference type="Gene3D" id="3.30.500.10">
    <property type="entry name" value="MHC class I-like antigen recognition-like"/>
    <property type="match status" value="1"/>
</dbReference>
<sequence>MKLILLFLFCPIAFSAKHTLRYTLTAASGIPNLPEFVAVALVDNVEIGYCDSHRINPEPKTDWSKKGVELYPNVLDWYTYKCERNQRLIKMRIESLKKHFICSTGACVFQRMNGCDWDDQTADTSGFNRYGCNGEDFITFDLKTLTWVGQTSQADIIKQEWDRDTRRIRFWNNTLTYECLHSLKEYVAFGKSSLQRTDPPSVSLLQKTPSSPVSCHATGFYPDRASMFWRKDGEEIHEDVDHGEILPNHDGTFQMRVDLNISSVKPEDWSRYDCVFQFSDVKKDVITKLDKAEIRTNWVPPSDFLVAAVTGGVVGLLLLLVCITGLFIWRKNDNNRIPVL</sequence>
<proteinExistence type="predicted"/>
<dbReference type="AlphaFoldDB" id="A0A3Q1IYM0"/>
<evidence type="ECO:0000256" key="2">
    <source>
        <dbReference type="SAM" id="Phobius"/>
    </source>
</evidence>
<dbReference type="InterPro" id="IPR011162">
    <property type="entry name" value="MHC_I/II-like_Ag-recog"/>
</dbReference>
<dbReference type="SUPFAM" id="SSF54452">
    <property type="entry name" value="MHC antigen-recognition domain"/>
    <property type="match status" value="1"/>
</dbReference>
<accession>A0A3Q1IYM0</accession>
<protein>
    <recommendedName>
        <fullName evidence="4">Ig-like domain-containing protein</fullName>
    </recommendedName>
</protein>
<dbReference type="InParanoid" id="A0A3Q1IYM0"/>
<dbReference type="GeneID" id="113154483"/>
<reference evidence="5" key="2">
    <citation type="submission" date="2025-08" db="UniProtKB">
        <authorList>
            <consortium name="Ensembl"/>
        </authorList>
    </citation>
    <scope>IDENTIFICATION</scope>
</reference>
<feature type="signal peptide" evidence="3">
    <location>
        <begin position="1"/>
        <end position="15"/>
    </location>
</feature>
<reference evidence="5" key="1">
    <citation type="submission" date="2021-04" db="EMBL/GenBank/DDBJ databases">
        <authorList>
            <consortium name="Wellcome Sanger Institute Data Sharing"/>
        </authorList>
    </citation>
    <scope>NUCLEOTIDE SEQUENCE [LARGE SCALE GENOMIC DNA]</scope>
</reference>
<keyword evidence="3" id="KW-0732">Signal</keyword>
<dbReference type="FunFam" id="2.60.40.10:FF:000943">
    <property type="entry name" value="Classical MHC class I molecule, alpha-chain"/>
    <property type="match status" value="1"/>
</dbReference>
<dbReference type="Pfam" id="PF07654">
    <property type="entry name" value="C1-set"/>
    <property type="match status" value="1"/>
</dbReference>
<dbReference type="GO" id="GO:0009897">
    <property type="term" value="C:external side of plasma membrane"/>
    <property type="evidence" value="ECO:0007669"/>
    <property type="project" value="TreeGrafter"/>
</dbReference>
<dbReference type="Gene3D" id="2.60.40.10">
    <property type="entry name" value="Immunoglobulins"/>
    <property type="match status" value="1"/>
</dbReference>
<dbReference type="InterPro" id="IPR003597">
    <property type="entry name" value="Ig_C1-set"/>
</dbReference>